<proteinExistence type="predicted"/>
<dbReference type="RefSeq" id="WP_003900701.1">
    <property type="nucleotide sequence ID" value="NZ_CBFFJB010000045.1"/>
</dbReference>
<dbReference type="Proteomes" id="UP000050139">
    <property type="component" value="Unassembled WGS sequence"/>
</dbReference>
<evidence type="ECO:0000313" key="2">
    <source>
        <dbReference type="EMBL" id="CLV69109.1"/>
    </source>
</evidence>
<reference evidence="2 5" key="1">
    <citation type="submission" date="2015-03" db="EMBL/GenBank/DDBJ databases">
        <authorList>
            <consortium name="Pathogen Informatics"/>
            <person name="Murphy D."/>
        </authorList>
    </citation>
    <scope>NUCLEOTIDE SEQUENCE [LARGE SCALE GENOMIC DNA]</scope>
    <source>
        <strain evidence="2 5">0268S</strain>
    </source>
</reference>
<dbReference type="Pfam" id="PF05119">
    <property type="entry name" value="Terminase_4"/>
    <property type="match status" value="1"/>
</dbReference>
<dbReference type="Proteomes" id="UP000189452">
    <property type="component" value="Chromosome"/>
</dbReference>
<feature type="region of interest" description="Disordered" evidence="1">
    <location>
        <begin position="1"/>
        <end position="37"/>
    </location>
</feature>
<evidence type="ECO:0000313" key="5">
    <source>
        <dbReference type="Proteomes" id="UP000050139"/>
    </source>
</evidence>
<gene>
    <name evidence="3" type="ORF">A4S10_03628</name>
    <name evidence="4" type="ORF">DKC2_0104</name>
    <name evidence="2" type="ORF">ERS094118_00943</name>
</gene>
<dbReference type="Proteomes" id="UP000300237">
    <property type="component" value="Chromosome"/>
</dbReference>
<dbReference type="OMA" id="EWRRVMP"/>
<dbReference type="NCBIfam" id="TIGR01558">
    <property type="entry name" value="sm_term_P27"/>
    <property type="match status" value="1"/>
</dbReference>
<evidence type="ECO:0000256" key="1">
    <source>
        <dbReference type="SAM" id="MobiDB-lite"/>
    </source>
</evidence>
<reference evidence="3 6" key="3">
    <citation type="submission" date="2017-02" db="EMBL/GenBank/DDBJ databases">
        <title>Protein polymorphisms may explain contrasting epidemiological fitness of two variants of a multidrug-resistant Mycobacterium tuberculosis strain.</title>
        <authorList>
            <person name="Bigi M.M."/>
            <person name="Lopez B."/>
            <person name="Blanco F.C."/>
            <person name="Sasiain M.C."/>
            <person name="De La Barrera S."/>
            <person name="Ritacco V."/>
            <person name="Bigi F."/>
            <person name="Soria M.A."/>
        </authorList>
    </citation>
    <scope>NUCLEOTIDE SEQUENCE [LARGE SCALE GENOMIC DNA]</scope>
    <source>
        <strain evidence="3 6">6548</strain>
    </source>
</reference>
<reference evidence="3 6" key="2">
    <citation type="submission" date="2016-04" db="EMBL/GenBank/DDBJ databases">
        <authorList>
            <person name="Bigi M."/>
            <person name="Bigi F."/>
            <person name="Soria M.A."/>
        </authorList>
    </citation>
    <scope>NUCLEOTIDE SEQUENCE [LARGE SCALE GENOMIC DNA]</scope>
    <source>
        <strain evidence="3 6">6548</strain>
    </source>
</reference>
<dbReference type="EMBL" id="LWDQ01000001">
    <property type="protein sequence ID" value="OMH61437.1"/>
    <property type="molecule type" value="Genomic_DNA"/>
</dbReference>
<dbReference type="InterPro" id="IPR006448">
    <property type="entry name" value="Phage_term_ssu_P27"/>
</dbReference>
<accession>A0A0E9AN41</accession>
<evidence type="ECO:0000313" key="3">
    <source>
        <dbReference type="EMBL" id="OMH61437.1"/>
    </source>
</evidence>
<name>A0A0E9AN41_MYCTX</name>
<evidence type="ECO:0000313" key="4">
    <source>
        <dbReference type="EMBL" id="VCU48304.1"/>
    </source>
</evidence>
<sequence length="156" mass="17050">MPRPPKPARLKLVEGRSPGRDSGGRKVPESPKFIRQAPDAPDWLDAEALAEWRRVAPTLERLDLLKPEDRALLSAYCETWSVYVAAVQRVRAEGLTITSPKSGVVHRNPAVTVAETARMHLLRLASEFGLTPAAEQRLAVAPGDDGDGLNPFAPDR</sequence>
<evidence type="ECO:0000313" key="6">
    <source>
        <dbReference type="Proteomes" id="UP000189452"/>
    </source>
</evidence>
<reference evidence="4 7" key="4">
    <citation type="submission" date="2018-08" db="EMBL/GenBank/DDBJ databases">
        <authorList>
            <person name="Fokvardsen B D."/>
            <person name="Norman A."/>
        </authorList>
    </citation>
    <scope>NUCLEOTIDE SEQUENCE [LARGE SCALE GENOMIC DNA]</scope>
    <source>
        <strain evidence="4 7">DKC2</strain>
    </source>
</reference>
<protein>
    <submittedName>
        <fullName evidence="3">Phage terminase, small subunit</fullName>
    </submittedName>
    <submittedName>
        <fullName evidence="2">PhiRv1 phage protein</fullName>
    </submittedName>
</protein>
<organism evidence="3 6">
    <name type="scientific">Mycobacterium tuberculosis</name>
    <dbReference type="NCBI Taxonomy" id="1773"/>
    <lineage>
        <taxon>Bacteria</taxon>
        <taxon>Bacillati</taxon>
        <taxon>Actinomycetota</taxon>
        <taxon>Actinomycetes</taxon>
        <taxon>Mycobacteriales</taxon>
        <taxon>Mycobacteriaceae</taxon>
        <taxon>Mycobacterium</taxon>
        <taxon>Mycobacterium tuberculosis complex</taxon>
    </lineage>
</organism>
<dbReference type="PROSITE" id="PS00221">
    <property type="entry name" value="MIP"/>
    <property type="match status" value="1"/>
</dbReference>
<dbReference type="EMBL" id="COPH01000005">
    <property type="protein sequence ID" value="CLV69109.1"/>
    <property type="molecule type" value="Genomic_DNA"/>
</dbReference>
<dbReference type="InterPro" id="IPR022357">
    <property type="entry name" value="MIP_CS"/>
</dbReference>
<feature type="compositionally biased region" description="Basic and acidic residues" evidence="1">
    <location>
        <begin position="11"/>
        <end position="29"/>
    </location>
</feature>
<evidence type="ECO:0000313" key="7">
    <source>
        <dbReference type="Proteomes" id="UP000300237"/>
    </source>
</evidence>
<dbReference type="EMBL" id="LR027516">
    <property type="protein sequence ID" value="VCU48304.1"/>
    <property type="molecule type" value="Genomic_DNA"/>
</dbReference>
<dbReference type="AlphaFoldDB" id="A0A0E9AN41"/>